<dbReference type="Pfam" id="PF13231">
    <property type="entry name" value="PMT_2"/>
    <property type="match status" value="1"/>
</dbReference>
<keyword evidence="4" id="KW-0808">Transferase</keyword>
<evidence type="ECO:0000259" key="9">
    <source>
        <dbReference type="Pfam" id="PF13231"/>
    </source>
</evidence>
<evidence type="ECO:0000313" key="10">
    <source>
        <dbReference type="EMBL" id="VAW39376.1"/>
    </source>
</evidence>
<feature type="transmembrane region" description="Helical" evidence="8">
    <location>
        <begin position="326"/>
        <end position="345"/>
    </location>
</feature>
<keyword evidence="7 8" id="KW-0472">Membrane</keyword>
<accession>A0A3B0W426</accession>
<evidence type="ECO:0000256" key="6">
    <source>
        <dbReference type="ARBA" id="ARBA00022989"/>
    </source>
</evidence>
<evidence type="ECO:0000256" key="8">
    <source>
        <dbReference type="SAM" id="Phobius"/>
    </source>
</evidence>
<dbReference type="PANTHER" id="PTHR33908:SF11">
    <property type="entry name" value="MEMBRANE PROTEIN"/>
    <property type="match status" value="1"/>
</dbReference>
<keyword evidence="2" id="KW-1003">Cell membrane</keyword>
<evidence type="ECO:0000256" key="2">
    <source>
        <dbReference type="ARBA" id="ARBA00022475"/>
    </source>
</evidence>
<gene>
    <name evidence="10" type="ORF">MNBD_GAMMA01-427</name>
</gene>
<feature type="transmembrane region" description="Helical" evidence="8">
    <location>
        <begin position="7"/>
        <end position="25"/>
    </location>
</feature>
<dbReference type="InterPro" id="IPR050297">
    <property type="entry name" value="LipidA_mod_glycosyltrf_83"/>
</dbReference>
<dbReference type="InterPro" id="IPR038731">
    <property type="entry name" value="RgtA/B/C-like"/>
</dbReference>
<reference evidence="10" key="1">
    <citation type="submission" date="2018-06" db="EMBL/GenBank/DDBJ databases">
        <authorList>
            <person name="Zhirakovskaya E."/>
        </authorList>
    </citation>
    <scope>NUCLEOTIDE SEQUENCE</scope>
</reference>
<organism evidence="10">
    <name type="scientific">hydrothermal vent metagenome</name>
    <dbReference type="NCBI Taxonomy" id="652676"/>
    <lineage>
        <taxon>unclassified sequences</taxon>
        <taxon>metagenomes</taxon>
        <taxon>ecological metagenomes</taxon>
    </lineage>
</organism>
<name>A0A3B0W426_9ZZZZ</name>
<dbReference type="GO" id="GO:0016763">
    <property type="term" value="F:pentosyltransferase activity"/>
    <property type="evidence" value="ECO:0007669"/>
    <property type="project" value="TreeGrafter"/>
</dbReference>
<feature type="domain" description="Glycosyltransferase RgtA/B/C/D-like" evidence="9">
    <location>
        <begin position="53"/>
        <end position="213"/>
    </location>
</feature>
<feature type="transmembrane region" description="Helical" evidence="8">
    <location>
        <begin position="192"/>
        <end position="216"/>
    </location>
</feature>
<proteinExistence type="predicted"/>
<keyword evidence="3" id="KW-0328">Glycosyltransferase</keyword>
<dbReference type="EMBL" id="UOEW01000225">
    <property type="protein sequence ID" value="VAW39376.1"/>
    <property type="molecule type" value="Genomic_DNA"/>
</dbReference>
<dbReference type="GO" id="GO:0008610">
    <property type="term" value="P:lipid biosynthetic process"/>
    <property type="evidence" value="ECO:0007669"/>
    <property type="project" value="UniProtKB-ARBA"/>
</dbReference>
<dbReference type="PANTHER" id="PTHR33908">
    <property type="entry name" value="MANNOSYLTRANSFERASE YKCB-RELATED"/>
    <property type="match status" value="1"/>
</dbReference>
<feature type="transmembrane region" description="Helical" evidence="8">
    <location>
        <begin position="102"/>
        <end position="119"/>
    </location>
</feature>
<feature type="transmembrane region" description="Helical" evidence="8">
    <location>
        <begin position="237"/>
        <end position="259"/>
    </location>
</feature>
<sequence>MFTKHNTVIWLTFVVFIALQLWLITTHQLFGDEAFYWLEGQHLSWSYSDLPGWTAWMTRLGTTIFGNSYFAVRSISYLGFLSIFWAIWLIDRRLTRSTQCRQINLLLVFALPLLMIIAVMALPDIWLVVFVMWITYFLIDVIATNNPKTATRNWVIIGILIACSINVHVRMWIWLFVAAIVFLIYFHAEKNILKPALFISLPIAVCGMLPILLFNYQHDFVLFAFQFGYRHPWQFQIQNLSFVAAQLLVVTPLVLFLWFNNITKIKQYSSEQPVVAWLLLTALLHWLLYVIMSLFADGLRMTLHWAMISYLPVLSITGLLTTRLGLLKWSVISGGLLSLALLLFFSVKPNPQSNLQARILDNSSGWQELSLVVKRIQIQQSIDNIITDYFMTAATLAFELDRADSIKVLPHPKNIKHGRQKQLQIMGMLLDNPSSYDQQALLVVEDSTLKLQDKGKYYLTLCSYFKQLQFLETVNISNTNKQFHLFGINKTDSSICDIPPLFYIKHQSLTKHIKVSGWAILHITGIKAITVVSGSNSIVVQTLHLNNIGITQQFPEINDPNGANNGFEISIPTSQIINNQFRIKAIGNDDKEYLSPIYFLN</sequence>
<feature type="transmembrane region" description="Helical" evidence="8">
    <location>
        <begin position="155"/>
        <end position="186"/>
    </location>
</feature>
<evidence type="ECO:0000256" key="7">
    <source>
        <dbReference type="ARBA" id="ARBA00023136"/>
    </source>
</evidence>
<feature type="transmembrane region" description="Helical" evidence="8">
    <location>
        <begin position="274"/>
        <end position="296"/>
    </location>
</feature>
<dbReference type="AlphaFoldDB" id="A0A3B0W426"/>
<feature type="transmembrane region" description="Helical" evidence="8">
    <location>
        <begin position="125"/>
        <end position="143"/>
    </location>
</feature>
<feature type="transmembrane region" description="Helical" evidence="8">
    <location>
        <begin position="70"/>
        <end position="90"/>
    </location>
</feature>
<evidence type="ECO:0000256" key="1">
    <source>
        <dbReference type="ARBA" id="ARBA00004651"/>
    </source>
</evidence>
<dbReference type="GO" id="GO:0005886">
    <property type="term" value="C:plasma membrane"/>
    <property type="evidence" value="ECO:0007669"/>
    <property type="project" value="UniProtKB-SubCell"/>
</dbReference>
<evidence type="ECO:0000256" key="5">
    <source>
        <dbReference type="ARBA" id="ARBA00022692"/>
    </source>
</evidence>
<keyword evidence="6 8" id="KW-1133">Transmembrane helix</keyword>
<feature type="transmembrane region" description="Helical" evidence="8">
    <location>
        <begin position="303"/>
        <end position="320"/>
    </location>
</feature>
<evidence type="ECO:0000256" key="3">
    <source>
        <dbReference type="ARBA" id="ARBA00022676"/>
    </source>
</evidence>
<comment type="subcellular location">
    <subcellularLocation>
        <location evidence="1">Cell membrane</location>
        <topology evidence="1">Multi-pass membrane protein</topology>
    </subcellularLocation>
</comment>
<protein>
    <recommendedName>
        <fullName evidence="9">Glycosyltransferase RgtA/B/C/D-like domain-containing protein</fullName>
    </recommendedName>
</protein>
<evidence type="ECO:0000256" key="4">
    <source>
        <dbReference type="ARBA" id="ARBA00022679"/>
    </source>
</evidence>
<keyword evidence="5 8" id="KW-0812">Transmembrane</keyword>